<protein>
    <recommendedName>
        <fullName evidence="2">DUF2062 domain-containing protein</fullName>
    </recommendedName>
</protein>
<gene>
    <name evidence="3" type="ORF">DCW38_02765</name>
</gene>
<dbReference type="PANTHER" id="PTHR40547">
    <property type="entry name" value="SLL0298 PROTEIN"/>
    <property type="match status" value="1"/>
</dbReference>
<feature type="transmembrane region" description="Helical" evidence="1">
    <location>
        <begin position="108"/>
        <end position="128"/>
    </location>
</feature>
<reference evidence="3 4" key="1">
    <citation type="journal article" date="2018" name="Nat. Biotechnol.">
        <title>A standardized bacterial taxonomy based on genome phylogeny substantially revises the tree of life.</title>
        <authorList>
            <person name="Parks D.H."/>
            <person name="Chuvochina M."/>
            <person name="Waite D.W."/>
            <person name="Rinke C."/>
            <person name="Skarshewski A."/>
            <person name="Chaumeil P.A."/>
            <person name="Hugenholtz P."/>
        </authorList>
    </citation>
    <scope>NUCLEOTIDE SEQUENCE [LARGE SCALE GENOMIC DNA]</scope>
    <source>
        <strain evidence="3">UBA9956</strain>
    </source>
</reference>
<proteinExistence type="predicted"/>
<keyword evidence="1" id="KW-0812">Transmembrane</keyword>
<sequence length="144" mass="16104">MFKQFKRTIKDIVISESSPLEISAGFGIGIFIGFLPFYGFQTILSILAAVIIKRVNKLSLIFATQLFLPFVIPFVVALNFLTGSLILYRRVSIFHIEDISDVLVYFKPILLGSIPNGLLVGLISTAVLNKIINFIRRRNNAGEK</sequence>
<comment type="caution">
    <text evidence="3">The sequence shown here is derived from an EMBL/GenBank/DDBJ whole genome shotgun (WGS) entry which is preliminary data.</text>
</comment>
<feature type="transmembrane region" description="Helical" evidence="1">
    <location>
        <begin position="64"/>
        <end position="88"/>
    </location>
</feature>
<feature type="transmembrane region" description="Helical" evidence="1">
    <location>
        <begin position="26"/>
        <end position="52"/>
    </location>
</feature>
<dbReference type="EMBL" id="DMZY01000084">
    <property type="protein sequence ID" value="HAV92085.1"/>
    <property type="molecule type" value="Genomic_DNA"/>
</dbReference>
<keyword evidence="1" id="KW-0472">Membrane</keyword>
<evidence type="ECO:0000313" key="3">
    <source>
        <dbReference type="EMBL" id="HAV92085.1"/>
    </source>
</evidence>
<accession>A0A350H969</accession>
<dbReference type="InterPro" id="IPR018639">
    <property type="entry name" value="DUF2062"/>
</dbReference>
<evidence type="ECO:0000313" key="4">
    <source>
        <dbReference type="Proteomes" id="UP000264062"/>
    </source>
</evidence>
<evidence type="ECO:0000259" key="2">
    <source>
        <dbReference type="Pfam" id="PF09835"/>
    </source>
</evidence>
<organism evidence="3 4">
    <name type="scientific">candidate division WOR-3 bacterium</name>
    <dbReference type="NCBI Taxonomy" id="2052148"/>
    <lineage>
        <taxon>Bacteria</taxon>
        <taxon>Bacteria division WOR-3</taxon>
    </lineage>
</organism>
<dbReference type="AlphaFoldDB" id="A0A350H969"/>
<name>A0A350H969_UNCW3</name>
<evidence type="ECO:0000256" key="1">
    <source>
        <dbReference type="SAM" id="Phobius"/>
    </source>
</evidence>
<dbReference type="Pfam" id="PF09835">
    <property type="entry name" value="DUF2062"/>
    <property type="match status" value="1"/>
</dbReference>
<dbReference type="PANTHER" id="PTHR40547:SF1">
    <property type="entry name" value="SLL0298 PROTEIN"/>
    <property type="match status" value="1"/>
</dbReference>
<dbReference type="Proteomes" id="UP000264062">
    <property type="component" value="Unassembled WGS sequence"/>
</dbReference>
<keyword evidence="1" id="KW-1133">Transmembrane helix</keyword>
<feature type="domain" description="DUF2062" evidence="2">
    <location>
        <begin position="4"/>
        <end position="139"/>
    </location>
</feature>